<comment type="similarity">
    <text evidence="1">Belongs to the AAR2 family.</text>
</comment>
<evidence type="ECO:0000313" key="5">
    <source>
        <dbReference type="EMBL" id="GAO17526.1"/>
    </source>
</evidence>
<dbReference type="CDD" id="cd13778">
    <property type="entry name" value="Aar2_C"/>
    <property type="match status" value="1"/>
</dbReference>
<dbReference type="CDD" id="cd13777">
    <property type="entry name" value="Aar2_N"/>
    <property type="match status" value="1"/>
</dbReference>
<protein>
    <submittedName>
        <fullName evidence="5">Uncharacterized protein</fullName>
    </submittedName>
</protein>
<dbReference type="Gene3D" id="1.25.40.550">
    <property type="entry name" value="Aar2, C-terminal domain-like"/>
    <property type="match status" value="1"/>
</dbReference>
<dbReference type="EMBL" id="BBTG02000001">
    <property type="protein sequence ID" value="GAO17526.1"/>
    <property type="molecule type" value="Genomic_DNA"/>
</dbReference>
<evidence type="ECO:0000313" key="6">
    <source>
        <dbReference type="EMBL" id="QUC23642.1"/>
    </source>
</evidence>
<dbReference type="EMBL" id="CP072759">
    <property type="protein sequence ID" value="QUC23642.1"/>
    <property type="molecule type" value="Genomic_DNA"/>
</dbReference>
<dbReference type="PANTHER" id="PTHR12689">
    <property type="entry name" value="A1 CISTRON SPLICING FACTOR AAR2-RELATED"/>
    <property type="match status" value="1"/>
</dbReference>
<reference evidence="6" key="3">
    <citation type="submission" date="2020-03" db="EMBL/GenBank/DDBJ databases">
        <title>A mixture of massive structural variations and highly conserved coding sequences in Ustilaginoidea virens genome.</title>
        <authorList>
            <person name="Zhang K."/>
            <person name="Zhao Z."/>
            <person name="Zhang Z."/>
            <person name="Li Y."/>
            <person name="Hsiang T."/>
            <person name="Sun W."/>
        </authorList>
    </citation>
    <scope>NUCLEOTIDE SEQUENCE</scope>
    <source>
        <strain evidence="6">UV-8b</strain>
    </source>
</reference>
<evidence type="ECO:0000256" key="1">
    <source>
        <dbReference type="ARBA" id="ARBA00006281"/>
    </source>
</evidence>
<organism evidence="5 8">
    <name type="scientific">Ustilaginoidea virens</name>
    <name type="common">Rice false smut fungus</name>
    <name type="synonym">Villosiclava virens</name>
    <dbReference type="NCBI Taxonomy" id="1159556"/>
    <lineage>
        <taxon>Eukaryota</taxon>
        <taxon>Fungi</taxon>
        <taxon>Dikarya</taxon>
        <taxon>Ascomycota</taxon>
        <taxon>Pezizomycotina</taxon>
        <taxon>Sordariomycetes</taxon>
        <taxon>Hypocreomycetidae</taxon>
        <taxon>Hypocreales</taxon>
        <taxon>Clavicipitaceae</taxon>
        <taxon>Ustilaginoidea</taxon>
    </lineage>
</organism>
<dbReference type="InterPro" id="IPR038514">
    <property type="entry name" value="AAR2_C_sf"/>
</dbReference>
<reference evidence="8" key="2">
    <citation type="journal article" date="2016" name="Genome Announc.">
        <title>Genome sequence of Ustilaginoidea virens IPU010, a rice pathogenic fungus causing false smut.</title>
        <authorList>
            <person name="Kumagai T."/>
            <person name="Ishii T."/>
            <person name="Terai G."/>
            <person name="Umemura M."/>
            <person name="Machida M."/>
            <person name="Asai K."/>
        </authorList>
    </citation>
    <scope>NUCLEOTIDE SEQUENCE [LARGE SCALE GENOMIC DNA]</scope>
    <source>
        <strain evidence="8">IPU010</strain>
    </source>
</reference>
<evidence type="ECO:0000259" key="4">
    <source>
        <dbReference type="Pfam" id="PF20981"/>
    </source>
</evidence>
<dbReference type="GeneID" id="66068660"/>
<dbReference type="KEGG" id="uvi:66068660"/>
<dbReference type="Pfam" id="PF20981">
    <property type="entry name" value="AAR2_1st"/>
    <property type="match status" value="1"/>
</dbReference>
<dbReference type="RefSeq" id="XP_043001315.1">
    <property type="nucleotide sequence ID" value="XM_043145380.1"/>
</dbReference>
<dbReference type="Proteomes" id="UP000027002">
    <property type="component" value="Chromosome 7"/>
</dbReference>
<evidence type="ECO:0000256" key="2">
    <source>
        <dbReference type="SAM" id="MobiDB-lite"/>
    </source>
</evidence>
<dbReference type="InterPro" id="IPR007946">
    <property type="entry name" value="AAR2"/>
</dbReference>
<feature type="compositionally biased region" description="Pro residues" evidence="2">
    <location>
        <begin position="73"/>
        <end position="85"/>
    </location>
</feature>
<feature type="domain" description="AAR2 N-terminal" evidence="4">
    <location>
        <begin position="125"/>
        <end position="268"/>
    </location>
</feature>
<accession>A0A063C4X5</accession>
<dbReference type="InterPro" id="IPR038516">
    <property type="entry name" value="AAR2_N_sf"/>
</dbReference>
<feature type="region of interest" description="Disordered" evidence="2">
    <location>
        <begin position="1"/>
        <end position="121"/>
    </location>
</feature>
<dbReference type="InterPro" id="IPR033647">
    <property type="entry name" value="Aar2_N"/>
</dbReference>
<evidence type="ECO:0000313" key="8">
    <source>
        <dbReference type="Proteomes" id="UP000054053"/>
    </source>
</evidence>
<name>A0A063C4X5_USTVR</name>
<sequence>MNTAGASTPRASGIHKSNSTASAGARSTKSHESVLVVGVHPLGTLRVLRPERSPRSTEQDPAVCDGDDDDQQDPPPLDPPDPPDSPTDDAYAYHLSGSRSQQHAGFSARPPRRPRDGQTHDMGGGDVIIILDLPPIFVVGYDAVSFMAKGFAGVRDIPAGPHFFWVAHPSGIAARAGVWLFASETHDRVHVVQWDRYNEALTEPTRSESRNHAEAVPNIHAKLVPHPDPSAVGPSIGHLSSSRTDANLRIWTQLTNSVTPSLLDRIAGPQTGGWITHTLDRAYGVVQFSAEVQLERAVPNKNLQQRQLKFTFERTTRLFSRESFGSERSLQAIDPTDYVLSQIEDPGNDLAYEDLVGEFQFSFVVGVLLGNDACLDQWWFMALKLLVKSHLLVRKRPLLAASLLRTLTAQVTYGTSWVDTTMLDPSEHNCRELRVGLIVYKRRMEEFLQGDGDLITPNHLAVGTAFSRLESTLTGLGWDLGANYPREGTFMLEDGEEVTLEHVELDAEDERGEWAPEIVELDEHGRQRDLISWND</sequence>
<dbReference type="Gene3D" id="2.60.34.20">
    <property type="match status" value="1"/>
</dbReference>
<gene>
    <name evidence="6" type="ORF">UV8b_07883</name>
    <name evidence="5" type="ORF">UVI_02002950</name>
</gene>
<dbReference type="GO" id="GO:0000244">
    <property type="term" value="P:spliceosomal tri-snRNP complex assembly"/>
    <property type="evidence" value="ECO:0007669"/>
    <property type="project" value="TreeGrafter"/>
</dbReference>
<dbReference type="InterPro" id="IPR033648">
    <property type="entry name" value="AAR2_C"/>
</dbReference>
<proteinExistence type="inferred from homology"/>
<dbReference type="AlphaFoldDB" id="A0A063C4X5"/>
<dbReference type="STRING" id="1159556.A0A063C4X5"/>
<evidence type="ECO:0000259" key="3">
    <source>
        <dbReference type="Pfam" id="PF05282"/>
    </source>
</evidence>
<feature type="domain" description="AAR2 C-terminal" evidence="3">
    <location>
        <begin position="318"/>
        <end position="480"/>
    </location>
</feature>
<reference evidence="5" key="1">
    <citation type="journal article" date="2016" name="Genome Announc.">
        <title>Genome Sequence of Ustilaginoidea virens IPU010, a Rice Pathogenic Fungus Causing False Smut.</title>
        <authorList>
            <person name="Kumagai T."/>
            <person name="Ishii T."/>
            <person name="Terai G."/>
            <person name="Umemura M."/>
            <person name="Machida M."/>
            <person name="Asai K."/>
        </authorList>
    </citation>
    <scope>NUCLEOTIDE SEQUENCE [LARGE SCALE GENOMIC DNA]</scope>
    <source>
        <strain evidence="5">IPU010</strain>
    </source>
</reference>
<dbReference type="Proteomes" id="UP000054053">
    <property type="component" value="Unassembled WGS sequence"/>
</dbReference>
<dbReference type="HOGENOM" id="CLU_024943_1_0_1"/>
<feature type="compositionally biased region" description="Basic and acidic residues" evidence="2">
    <location>
        <begin position="48"/>
        <end position="58"/>
    </location>
</feature>
<keyword evidence="7" id="KW-1185">Reference proteome</keyword>
<feature type="compositionally biased region" description="Polar residues" evidence="2">
    <location>
        <begin position="1"/>
        <end position="27"/>
    </location>
</feature>
<dbReference type="PANTHER" id="PTHR12689:SF4">
    <property type="entry name" value="PROTEIN AAR2 HOMOLOG"/>
    <property type="match status" value="1"/>
</dbReference>
<dbReference type="Pfam" id="PF05282">
    <property type="entry name" value="AAR2"/>
    <property type="match status" value="1"/>
</dbReference>
<dbReference type="OrthoDB" id="201752at2759"/>
<evidence type="ECO:0000313" key="7">
    <source>
        <dbReference type="Proteomes" id="UP000027002"/>
    </source>
</evidence>